<keyword evidence="11" id="KW-1185">Reference proteome</keyword>
<comment type="pathway">
    <text evidence="1 8">Cofactor biosynthesis; adenosylcobalamin biosynthesis; adenosylcobalamin from cob(II)yrinate a,c-diamide: step 2/7.</text>
</comment>
<dbReference type="Proteomes" id="UP000642180">
    <property type="component" value="Unassembled WGS sequence"/>
</dbReference>
<evidence type="ECO:0000256" key="3">
    <source>
        <dbReference type="ARBA" id="ARBA00012454"/>
    </source>
</evidence>
<evidence type="ECO:0000256" key="2">
    <source>
        <dbReference type="ARBA" id="ARBA00007487"/>
    </source>
</evidence>
<keyword evidence="8" id="KW-0067">ATP-binding</keyword>
<dbReference type="NCBIfam" id="TIGR00708">
    <property type="entry name" value="cobA"/>
    <property type="match status" value="1"/>
</dbReference>
<sequence>MTHEVKSAKDDAGVTARHNARMARKKEVVDQKIAAAKRDAGVLVITCGNGKGKSSSAFGMVARALGHGMKVGIVQFIKGAIPTGEEKFFRRFPSEVSFHVMGEGYTWETQNRERDVEKAQIAWERAKELLTDASIKMVVLDELNIALKYKYLDVQKVIADLQARPAMQHVIVTGRGAPPELIDVADTVTEMQLTKHAFAAGIAAQPGVEW</sequence>
<evidence type="ECO:0000256" key="5">
    <source>
        <dbReference type="ARBA" id="ARBA00024929"/>
    </source>
</evidence>
<feature type="domain" description="Cob(I)alamin adenosyltransferase N-terminal" evidence="9">
    <location>
        <begin position="16"/>
        <end position="33"/>
    </location>
</feature>
<comment type="similarity">
    <text evidence="2 8">Belongs to the Cob(I)alamin adenosyltransferase family.</text>
</comment>
<comment type="catalytic activity">
    <reaction evidence="6 8">
        <text>2 cob(II)yrinate a,c diamide + reduced [electron-transfer flavoprotein] + 2 ATP = 2 adenosylcob(III)yrinate a,c-diamide + 2 triphosphate + oxidized [electron-transfer flavoprotein] + 3 H(+)</text>
        <dbReference type="Rhea" id="RHEA:11528"/>
        <dbReference type="Rhea" id="RHEA-COMP:10685"/>
        <dbReference type="Rhea" id="RHEA-COMP:10686"/>
        <dbReference type="ChEBI" id="CHEBI:15378"/>
        <dbReference type="ChEBI" id="CHEBI:18036"/>
        <dbReference type="ChEBI" id="CHEBI:30616"/>
        <dbReference type="ChEBI" id="CHEBI:57692"/>
        <dbReference type="ChEBI" id="CHEBI:58307"/>
        <dbReference type="ChEBI" id="CHEBI:58503"/>
        <dbReference type="ChEBI" id="CHEBI:58537"/>
        <dbReference type="EC" id="2.5.1.17"/>
    </reaction>
</comment>
<protein>
    <recommendedName>
        <fullName evidence="3 8">Corrinoid adenosyltransferase</fullName>
        <ecNumber evidence="3 8">2.5.1.17</ecNumber>
    </recommendedName>
    <alternativeName>
        <fullName evidence="8">Cob(II)alamin adenosyltransferase</fullName>
    </alternativeName>
    <alternativeName>
        <fullName evidence="8">Cob(II)yrinic acid a,c-diamide adenosyltransferase</fullName>
    </alternativeName>
</protein>
<keyword evidence="8" id="KW-0963">Cytoplasm</keyword>
<comment type="catalytic activity">
    <reaction evidence="7 8">
        <text>2 cob(II)alamin + reduced [electron-transfer flavoprotein] + 2 ATP = 2 adenosylcob(III)alamin + 2 triphosphate + oxidized [electron-transfer flavoprotein] + 3 H(+)</text>
        <dbReference type="Rhea" id="RHEA:28671"/>
        <dbReference type="Rhea" id="RHEA-COMP:10685"/>
        <dbReference type="Rhea" id="RHEA-COMP:10686"/>
        <dbReference type="ChEBI" id="CHEBI:15378"/>
        <dbReference type="ChEBI" id="CHEBI:16304"/>
        <dbReference type="ChEBI" id="CHEBI:18036"/>
        <dbReference type="ChEBI" id="CHEBI:18408"/>
        <dbReference type="ChEBI" id="CHEBI:30616"/>
        <dbReference type="ChEBI" id="CHEBI:57692"/>
        <dbReference type="ChEBI" id="CHEBI:58307"/>
        <dbReference type="EC" id="2.5.1.17"/>
    </reaction>
</comment>
<dbReference type="InterPro" id="IPR003724">
    <property type="entry name" value="CblAdoTrfase_CobA"/>
</dbReference>
<evidence type="ECO:0000313" key="10">
    <source>
        <dbReference type="EMBL" id="GGI18082.1"/>
    </source>
</evidence>
<evidence type="ECO:0000256" key="7">
    <source>
        <dbReference type="ARBA" id="ARBA00048692"/>
    </source>
</evidence>
<comment type="subcellular location">
    <subcellularLocation>
        <location evidence="8">Cytoplasm</location>
    </subcellularLocation>
</comment>
<evidence type="ECO:0000256" key="8">
    <source>
        <dbReference type="PIRNR" id="PIRNR015617"/>
    </source>
</evidence>
<dbReference type="InterPro" id="IPR025826">
    <property type="entry name" value="Co_AT_N_dom"/>
</dbReference>
<keyword evidence="8" id="KW-0547">Nucleotide-binding</keyword>
<dbReference type="Pfam" id="PF02572">
    <property type="entry name" value="CobA_CobO_BtuR"/>
    <property type="match status" value="1"/>
</dbReference>
<accession>A0A8J3F273</accession>
<evidence type="ECO:0000259" key="9">
    <source>
        <dbReference type="Pfam" id="PF12557"/>
    </source>
</evidence>
<keyword evidence="4 8" id="KW-0627">Porphyrin biosynthesis</keyword>
<dbReference type="GO" id="GO:0008817">
    <property type="term" value="F:corrinoid adenosyltransferase activity"/>
    <property type="evidence" value="ECO:0007669"/>
    <property type="project" value="UniProtKB-UniRule"/>
</dbReference>
<reference evidence="11" key="1">
    <citation type="journal article" date="2019" name="Int. J. Syst. Evol. Microbiol.">
        <title>The Global Catalogue of Microorganisms (GCM) 10K type strain sequencing project: providing services to taxonomists for standard genome sequencing and annotation.</title>
        <authorList>
            <consortium name="The Broad Institute Genomics Platform"/>
            <consortium name="The Broad Institute Genome Sequencing Center for Infectious Disease"/>
            <person name="Wu L."/>
            <person name="Ma J."/>
        </authorList>
    </citation>
    <scope>NUCLEOTIDE SEQUENCE [LARGE SCALE GENOMIC DNA]</scope>
    <source>
        <strain evidence="11">CCM 2767</strain>
    </source>
</reference>
<gene>
    <name evidence="10" type="primary">cobO</name>
    <name evidence="10" type="ORF">GCM10008066_12220</name>
</gene>
<dbReference type="GO" id="GO:0005737">
    <property type="term" value="C:cytoplasm"/>
    <property type="evidence" value="ECO:0007669"/>
    <property type="project" value="UniProtKB-SubCell"/>
</dbReference>
<comment type="caution">
    <text evidence="10">The sequence shown here is derived from an EMBL/GenBank/DDBJ whole genome shotgun (WGS) entry which is preliminary data.</text>
</comment>
<keyword evidence="8" id="KW-0169">Cobalamin biosynthesis</keyword>
<dbReference type="NCBIfam" id="NF004637">
    <property type="entry name" value="PRK05986.1"/>
    <property type="match status" value="1"/>
</dbReference>
<name>A0A8J3F273_9BURK</name>
<dbReference type="Gene3D" id="3.40.50.300">
    <property type="entry name" value="P-loop containing nucleotide triphosphate hydrolases"/>
    <property type="match status" value="1"/>
</dbReference>
<dbReference type="EC" id="2.5.1.17" evidence="3 8"/>
<evidence type="ECO:0000256" key="1">
    <source>
        <dbReference type="ARBA" id="ARBA00005121"/>
    </source>
</evidence>
<dbReference type="PANTHER" id="PTHR46638:SF1">
    <property type="entry name" value="CORRINOID ADENOSYLTRANSFERASE"/>
    <property type="match status" value="1"/>
</dbReference>
<evidence type="ECO:0000256" key="4">
    <source>
        <dbReference type="ARBA" id="ARBA00023244"/>
    </source>
</evidence>
<dbReference type="SUPFAM" id="SSF52540">
    <property type="entry name" value="P-loop containing nucleoside triphosphate hydrolases"/>
    <property type="match status" value="1"/>
</dbReference>
<dbReference type="AlphaFoldDB" id="A0A8J3F273"/>
<dbReference type="PIRSF" id="PIRSF015617">
    <property type="entry name" value="Adensltrnsf_CobA"/>
    <property type="match status" value="1"/>
</dbReference>
<evidence type="ECO:0000256" key="6">
    <source>
        <dbReference type="ARBA" id="ARBA00048555"/>
    </source>
</evidence>
<dbReference type="GO" id="GO:0009236">
    <property type="term" value="P:cobalamin biosynthetic process"/>
    <property type="evidence" value="ECO:0007669"/>
    <property type="project" value="UniProtKB-UniRule"/>
</dbReference>
<proteinExistence type="inferred from homology"/>
<dbReference type="Pfam" id="PF12557">
    <property type="entry name" value="Co_AT_N"/>
    <property type="match status" value="1"/>
</dbReference>
<dbReference type="InterPro" id="IPR027417">
    <property type="entry name" value="P-loop_NTPase"/>
</dbReference>
<dbReference type="CDD" id="cd00561">
    <property type="entry name" value="CobA_ACA"/>
    <property type="match status" value="1"/>
</dbReference>
<comment type="function">
    <text evidence="5 8">Required for both de novo synthesis of the corrin ring for the assimilation of exogenous corrinoids. Participates in the adenosylation of a variety of incomplete and complete corrinoids.</text>
</comment>
<evidence type="ECO:0000313" key="11">
    <source>
        <dbReference type="Proteomes" id="UP000642180"/>
    </source>
</evidence>
<dbReference type="PANTHER" id="PTHR46638">
    <property type="entry name" value="CORRINOID ADENOSYLTRANSFERASE"/>
    <property type="match status" value="1"/>
</dbReference>
<keyword evidence="8" id="KW-0808">Transferase</keyword>
<dbReference type="EMBL" id="BMDI01000001">
    <property type="protein sequence ID" value="GGI18082.1"/>
    <property type="molecule type" value="Genomic_DNA"/>
</dbReference>
<dbReference type="GO" id="GO:0006779">
    <property type="term" value="P:porphyrin-containing compound biosynthetic process"/>
    <property type="evidence" value="ECO:0007669"/>
    <property type="project" value="UniProtKB-UniRule"/>
</dbReference>
<dbReference type="RefSeq" id="WP_188380360.1">
    <property type="nucleotide sequence ID" value="NZ_BMDI01000001.1"/>
</dbReference>
<organism evidence="10 11">
    <name type="scientific">Oxalicibacterium faecigallinarum</name>
    <dbReference type="NCBI Taxonomy" id="573741"/>
    <lineage>
        <taxon>Bacteria</taxon>
        <taxon>Pseudomonadati</taxon>
        <taxon>Pseudomonadota</taxon>
        <taxon>Betaproteobacteria</taxon>
        <taxon>Burkholderiales</taxon>
        <taxon>Oxalobacteraceae</taxon>
        <taxon>Oxalicibacterium</taxon>
    </lineage>
</organism>
<dbReference type="UniPathway" id="UPA00148">
    <property type="reaction ID" value="UER00233"/>
</dbReference>
<dbReference type="GO" id="GO:0005524">
    <property type="term" value="F:ATP binding"/>
    <property type="evidence" value="ECO:0007669"/>
    <property type="project" value="UniProtKB-UniRule"/>
</dbReference>